<dbReference type="EMBL" id="CP004121">
    <property type="protein sequence ID" value="AGF57953.1"/>
    <property type="molecule type" value="Genomic_DNA"/>
</dbReference>
<dbReference type="HOGENOM" id="CLU_3042122_0_0_9"/>
<keyword evidence="3" id="KW-1185">Reference proteome</keyword>
<dbReference type="KEGG" id="csr:Cspa_c42000"/>
<keyword evidence="1" id="KW-0812">Transmembrane</keyword>
<reference evidence="2 3" key="1">
    <citation type="submission" date="2013-02" db="EMBL/GenBank/DDBJ databases">
        <title>Genome sequence of Clostridium saccharoperbutylacetonicum N1-4(HMT).</title>
        <authorList>
            <person name="Poehlein A."/>
            <person name="Daniel R."/>
        </authorList>
    </citation>
    <scope>NUCLEOTIDE SEQUENCE [LARGE SCALE GENOMIC DNA]</scope>
    <source>
        <strain evidence="3">N1-4(HMT)</strain>
    </source>
</reference>
<sequence length="54" mass="6510">MNLNEKAAKLYDPLGFKRSYTYLYRVKNILIMLNDVLVNYVIIYLYWYNNGLVV</sequence>
<evidence type="ECO:0000313" key="2">
    <source>
        <dbReference type="EMBL" id="AGF57953.1"/>
    </source>
</evidence>
<dbReference type="PATRIC" id="fig|931276.5.peg.4231"/>
<feature type="transmembrane region" description="Helical" evidence="1">
    <location>
        <begin position="28"/>
        <end position="48"/>
    </location>
</feature>
<dbReference type="RefSeq" id="WP_015394264.1">
    <property type="nucleotide sequence ID" value="NC_020291.1"/>
</dbReference>
<proteinExistence type="predicted"/>
<name>M1MP13_9CLOT</name>
<dbReference type="AlphaFoldDB" id="M1MP13"/>
<protein>
    <submittedName>
        <fullName evidence="2">Uncharacterized protein</fullName>
    </submittedName>
</protein>
<keyword evidence="1" id="KW-1133">Transmembrane helix</keyword>
<evidence type="ECO:0000313" key="3">
    <source>
        <dbReference type="Proteomes" id="UP000011728"/>
    </source>
</evidence>
<gene>
    <name evidence="2" type="ORF">Cspa_c42000</name>
</gene>
<keyword evidence="1" id="KW-0472">Membrane</keyword>
<organism evidence="2 3">
    <name type="scientific">Clostridium saccharoperbutylacetonicum N1-4(HMT)</name>
    <dbReference type="NCBI Taxonomy" id="931276"/>
    <lineage>
        <taxon>Bacteria</taxon>
        <taxon>Bacillati</taxon>
        <taxon>Bacillota</taxon>
        <taxon>Clostridia</taxon>
        <taxon>Eubacteriales</taxon>
        <taxon>Clostridiaceae</taxon>
        <taxon>Clostridium</taxon>
    </lineage>
</organism>
<evidence type="ECO:0000256" key="1">
    <source>
        <dbReference type="SAM" id="Phobius"/>
    </source>
</evidence>
<accession>M1MP13</accession>
<dbReference type="STRING" id="36745.CLSAP_39510"/>
<dbReference type="Proteomes" id="UP000011728">
    <property type="component" value="Chromosome"/>
</dbReference>